<gene>
    <name evidence="1" type="ORF">ACE1CC_26085</name>
</gene>
<dbReference type="SUPFAM" id="SSF46689">
    <property type="entry name" value="Homeodomain-like"/>
    <property type="match status" value="1"/>
</dbReference>
<dbReference type="InterPro" id="IPR007367">
    <property type="entry name" value="DUF433"/>
</dbReference>
<dbReference type="Pfam" id="PF04255">
    <property type="entry name" value="DUF433"/>
    <property type="match status" value="1"/>
</dbReference>
<keyword evidence="2" id="KW-1185">Reference proteome</keyword>
<dbReference type="Proteomes" id="UP001576774">
    <property type="component" value="Unassembled WGS sequence"/>
</dbReference>
<dbReference type="Gene3D" id="1.10.10.10">
    <property type="entry name" value="Winged helix-like DNA-binding domain superfamily/Winged helix DNA-binding domain"/>
    <property type="match status" value="1"/>
</dbReference>
<comment type="caution">
    <text evidence="1">The sequence shown here is derived from an EMBL/GenBank/DDBJ whole genome shotgun (WGS) entry which is preliminary data.</text>
</comment>
<dbReference type="PANTHER" id="PTHR34849:SF3">
    <property type="entry name" value="SSR2962 PROTEIN"/>
    <property type="match status" value="1"/>
</dbReference>
<dbReference type="EMBL" id="JBHFNQ010000201">
    <property type="protein sequence ID" value="MFB2880331.1"/>
    <property type="molecule type" value="Genomic_DNA"/>
</dbReference>
<accession>A0ABV4XDJ7</accession>
<dbReference type="InterPro" id="IPR009057">
    <property type="entry name" value="Homeodomain-like_sf"/>
</dbReference>
<organism evidence="1 2">
    <name type="scientific">Floridaenema aerugineum BLCC-F46</name>
    <dbReference type="NCBI Taxonomy" id="3153654"/>
    <lineage>
        <taxon>Bacteria</taxon>
        <taxon>Bacillati</taxon>
        <taxon>Cyanobacteriota</taxon>
        <taxon>Cyanophyceae</taxon>
        <taxon>Oscillatoriophycideae</taxon>
        <taxon>Aerosakkonematales</taxon>
        <taxon>Aerosakkonemataceae</taxon>
        <taxon>Floridanema</taxon>
        <taxon>Floridanema aerugineum</taxon>
    </lineage>
</organism>
<reference evidence="1 2" key="1">
    <citation type="submission" date="2024-09" db="EMBL/GenBank/DDBJ databases">
        <title>Floridaenema gen nov. (Aerosakkonemataceae, Aerosakkonematales ord. nov., Cyanobacteria) from benthic tropical and subtropical fresh waters, with the description of four new species.</title>
        <authorList>
            <person name="Moretto J.A."/>
            <person name="Berthold D.E."/>
            <person name="Lefler F.W."/>
            <person name="Huang I.-S."/>
            <person name="Laughinghouse H. IV."/>
        </authorList>
    </citation>
    <scope>NUCLEOTIDE SEQUENCE [LARGE SCALE GENOMIC DNA]</scope>
    <source>
        <strain evidence="1 2">BLCC-F46</strain>
    </source>
</reference>
<evidence type="ECO:0000313" key="2">
    <source>
        <dbReference type="Proteomes" id="UP001576774"/>
    </source>
</evidence>
<protein>
    <submittedName>
        <fullName evidence="1">DUF433 domain-containing protein</fullName>
    </submittedName>
</protein>
<dbReference type="RefSeq" id="WP_413265449.1">
    <property type="nucleotide sequence ID" value="NZ_JBHFNQ010000201.1"/>
</dbReference>
<proteinExistence type="predicted"/>
<dbReference type="InterPro" id="IPR036388">
    <property type="entry name" value="WH-like_DNA-bd_sf"/>
</dbReference>
<name>A0ABV4XDJ7_9CYAN</name>
<dbReference type="PANTHER" id="PTHR34849">
    <property type="entry name" value="SSL5025 PROTEIN"/>
    <property type="match status" value="1"/>
</dbReference>
<sequence length="75" mass="8287">MNDRVIINPKIQHGKPVIKGTRVPITRIIGGLASGMTKEEVMQEYEVSEADILAALSYAAELIEKEQFHLLPARG</sequence>
<evidence type="ECO:0000313" key="1">
    <source>
        <dbReference type="EMBL" id="MFB2880331.1"/>
    </source>
</evidence>